<dbReference type="VEuPathDB" id="TriTrypDB:TcIL3000.11.1180"/>
<evidence type="ECO:0000256" key="1">
    <source>
        <dbReference type="SAM" id="Coils"/>
    </source>
</evidence>
<evidence type="ECO:0000313" key="2">
    <source>
        <dbReference type="EMBL" id="CCC94735.1"/>
    </source>
</evidence>
<feature type="coiled-coil region" evidence="1">
    <location>
        <begin position="57"/>
        <end position="121"/>
    </location>
</feature>
<gene>
    <name evidence="2" type="ORF">TCIL3000_11_1180</name>
</gene>
<proteinExistence type="predicted"/>
<protein>
    <submittedName>
        <fullName evidence="2">Uncharacterized protein</fullName>
    </submittedName>
</protein>
<feature type="coiled-coil region" evidence="1">
    <location>
        <begin position="259"/>
        <end position="323"/>
    </location>
</feature>
<dbReference type="EMBL" id="HE575324">
    <property type="protein sequence ID" value="CCC94735.1"/>
    <property type="molecule type" value="Genomic_DNA"/>
</dbReference>
<reference evidence="2" key="1">
    <citation type="journal article" date="2012" name="Proc. Natl. Acad. Sci. U.S.A.">
        <title>Antigenic diversity is generated by distinct evolutionary mechanisms in African trypanosome species.</title>
        <authorList>
            <person name="Jackson A.P."/>
            <person name="Berry A."/>
            <person name="Aslett M."/>
            <person name="Allison H.C."/>
            <person name="Burton P."/>
            <person name="Vavrova-Anderson J."/>
            <person name="Brown R."/>
            <person name="Browne H."/>
            <person name="Corton N."/>
            <person name="Hauser H."/>
            <person name="Gamble J."/>
            <person name="Gilderthorp R."/>
            <person name="Marcello L."/>
            <person name="McQuillan J."/>
            <person name="Otto T.D."/>
            <person name="Quail M.A."/>
            <person name="Sanders M.J."/>
            <person name="van Tonder A."/>
            <person name="Ginger M.L."/>
            <person name="Field M.C."/>
            <person name="Barry J.D."/>
            <person name="Hertz-Fowler C."/>
            <person name="Berriman M."/>
        </authorList>
    </citation>
    <scope>NUCLEOTIDE SEQUENCE</scope>
    <source>
        <strain evidence="2">IL3000</strain>
    </source>
</reference>
<dbReference type="AlphaFoldDB" id="G0UZB6"/>
<organism evidence="2">
    <name type="scientific">Trypanosoma congolense (strain IL3000)</name>
    <dbReference type="NCBI Taxonomy" id="1068625"/>
    <lineage>
        <taxon>Eukaryota</taxon>
        <taxon>Discoba</taxon>
        <taxon>Euglenozoa</taxon>
        <taxon>Kinetoplastea</taxon>
        <taxon>Metakinetoplastina</taxon>
        <taxon>Trypanosomatida</taxon>
        <taxon>Trypanosomatidae</taxon>
        <taxon>Trypanosoma</taxon>
        <taxon>Nannomonas</taxon>
    </lineage>
</organism>
<keyword evidence="1" id="KW-0175">Coiled coil</keyword>
<name>G0UZB6_TRYCI</name>
<accession>G0UZB6</accession>
<sequence length="444" mass="53064">MMMLSTAKRSGTQVVTPAIASEQREYEAIMAQIKNILLLASEEPPPGEDASSIAYRIDVLQQALGAVERRAKEKQLQQDMSRTVLLNKRQERLVEQSAQRQEKLTRKLEERQKMMKQIEEDRKYMLIQKHSVIDSRTDLVKEHAYNTFTNAFAKSEAERKRRENAVERVYEERARAVKEHIDRTRQRIEQNRLALQQKLKMEKMQRNQREQRIKRHEIMMLKRQKMAEEKRNEFERMQFSASRHNELNSFISQRRNPDSELKRDARRSLMEELEEKEKQHKARYEEEQMMRRYEIEKRALRHKERLEKQRKRYSEKLDERIRRGDEIIAKALDKKRRGEKAQENRQKQEADSGLVFAREAEEHKRRAEALQAQRREKFLKQNYLRWNERAAAVMQHLHDVFPSDENNVVNDEKKTGFLPSLSPFLLDKETDTKDAHTAAARGGC</sequence>